<feature type="compositionally biased region" description="Basic and acidic residues" evidence="8">
    <location>
        <begin position="448"/>
        <end position="468"/>
    </location>
</feature>
<dbReference type="InterPro" id="IPR057663">
    <property type="entry name" value="TACC3_Aurora-A_bind"/>
</dbReference>
<accession>A0A6P8HD01</accession>
<dbReference type="InterPro" id="IPR039915">
    <property type="entry name" value="TACC"/>
</dbReference>
<evidence type="ECO:0000256" key="1">
    <source>
        <dbReference type="ARBA" id="ARBA00004245"/>
    </source>
</evidence>
<reference evidence="11" key="1">
    <citation type="submission" date="2025-08" db="UniProtKB">
        <authorList>
            <consortium name="RefSeq"/>
        </authorList>
    </citation>
    <scope>IDENTIFICATION</scope>
    <source>
        <tissue evidence="11">Tentacle</tissue>
    </source>
</reference>
<evidence type="ECO:0000256" key="7">
    <source>
        <dbReference type="SAM" id="Coils"/>
    </source>
</evidence>
<proteinExistence type="inferred from homology"/>
<dbReference type="InParanoid" id="A0A6P8HD01"/>
<feature type="compositionally biased region" description="Basic and acidic residues" evidence="8">
    <location>
        <begin position="627"/>
        <end position="636"/>
    </location>
</feature>
<dbReference type="OrthoDB" id="10255048at2759"/>
<feature type="region of interest" description="Disordered" evidence="8">
    <location>
        <begin position="285"/>
        <end position="482"/>
    </location>
</feature>
<protein>
    <submittedName>
        <fullName evidence="11">Transforming acidic coiled-coil-containing protein 3-like</fullName>
    </submittedName>
</protein>
<dbReference type="InterPro" id="IPR007707">
    <property type="entry name" value="TACC_C"/>
</dbReference>
<dbReference type="Pfam" id="PF25777">
    <property type="entry name" value="Aurora-A_bind_TACC3"/>
    <property type="match status" value="1"/>
</dbReference>
<feature type="compositionally biased region" description="Basic and acidic residues" evidence="8">
    <location>
        <begin position="344"/>
        <end position="366"/>
    </location>
</feature>
<keyword evidence="4" id="KW-0597">Phosphoprotein</keyword>
<dbReference type="Proteomes" id="UP000515163">
    <property type="component" value="Unplaced"/>
</dbReference>
<dbReference type="RefSeq" id="XP_031554284.1">
    <property type="nucleotide sequence ID" value="XM_031698424.1"/>
</dbReference>
<dbReference type="Gene3D" id="1.20.5.1700">
    <property type="match status" value="1"/>
</dbReference>
<evidence type="ECO:0000256" key="2">
    <source>
        <dbReference type="ARBA" id="ARBA00009423"/>
    </source>
</evidence>
<dbReference type="PANTHER" id="PTHR13924">
    <property type="entry name" value="TRANSFORMING ACIDIC COILED-COIL CONTAINING PROTEIN 1/2"/>
    <property type="match status" value="1"/>
</dbReference>
<name>A0A6P8HD01_ACTTE</name>
<evidence type="ECO:0000256" key="3">
    <source>
        <dbReference type="ARBA" id="ARBA00022490"/>
    </source>
</evidence>
<evidence type="ECO:0000259" key="9">
    <source>
        <dbReference type="Pfam" id="PF05010"/>
    </source>
</evidence>
<feature type="compositionally biased region" description="Polar residues" evidence="8">
    <location>
        <begin position="425"/>
        <end position="447"/>
    </location>
</feature>
<dbReference type="GO" id="GO:0005856">
    <property type="term" value="C:cytoskeleton"/>
    <property type="evidence" value="ECO:0007669"/>
    <property type="project" value="UniProtKB-SubCell"/>
</dbReference>
<keyword evidence="10" id="KW-1185">Reference proteome</keyword>
<keyword evidence="6" id="KW-0206">Cytoskeleton</keyword>
<dbReference type="FunFam" id="1.20.5.1700:FF:000001">
    <property type="entry name" value="Transforming acidic coiled-coil-containing protein 1 isoform 2"/>
    <property type="match status" value="1"/>
</dbReference>
<dbReference type="AlphaFoldDB" id="A0A6P8HD01"/>
<evidence type="ECO:0000256" key="5">
    <source>
        <dbReference type="ARBA" id="ARBA00023054"/>
    </source>
</evidence>
<sequence length="865" mass="97371">MSSSLLEEKENVNIPNEFAKEGKTTTKSSILKPSQRENVSSVQQLTPQKPPKVTFKNTPVHYRPACYKVELTQSQLDTWEEIRSLDELENWTERTQVVTKEDHQIHLEAAREFLEDIINNLPCIKSPEAQAEKTVKSEDIKEKSPSKVVEPVETKQECTSSVEENKSVSKVIPDKIMDDGFDNDSAGPLDPAIASLNSLLKAGEDEERAFSPIGSERTSPDCDAMVTSEDIEKLLAKNDFQDEGEIPPLELSHGSKFDKMMDLQFGGKSLEEMTRKLDQLRLMSPKIDIGINQTEDNDEDSLPVKRRGAKPSPGKETQDTKDKKENTEEKENIPDDEDFSLPVKRREPKAEPKKQTDTNGDSEKFKKPLPPKPWKTKKVKIPKEEDPFIVVLPGAGESTVNGNNVNAGVDLPKNGSSFAEPKPQPSDSGASQGENSQGENTSDSVIKSQEETEKQPSLKNNENEEGKNKNASVQDDVFLEKQDDFGLENDDFKSSSEAFSLELDYLEKFGNTDNLDRLSALARQSLYVKFDPLVKGSPDQDLKQMKADAINSKQTPPGNFGDLLLMNTPPNRRAQQRLTAIKEAKGKDANNLSDVDKLLTFSPQAKTSNEDSSKQSFEPPKSTAQDNHSDESHDPSLVEPLLYSKSDIAVAVKKEREALLKQTHEESAIRDMEIQEIQSKLQAEVEGNAKLRRENDELRTVMNEYERTLAEMIETSEKNKNMSDESKNEIVKERDQLQADLNSVEAAFSDLHRRYEKLKGVLENYKKNEEILKKATIDYQEKLKKSGEKYQMLKKHAEEKIETANIEINRVRRSNDSEMAVMRAALKKEQNKCASLEQAIQQKINENKELTAICDELIQRASGTN</sequence>
<feature type="region of interest" description="Disordered" evidence="8">
    <location>
        <begin position="1"/>
        <end position="54"/>
    </location>
</feature>
<dbReference type="Pfam" id="PF05010">
    <property type="entry name" value="TACC_C"/>
    <property type="match status" value="1"/>
</dbReference>
<keyword evidence="5 7" id="KW-0175">Coiled coil</keyword>
<dbReference type="GO" id="GO:0005737">
    <property type="term" value="C:cytoplasm"/>
    <property type="evidence" value="ECO:0007669"/>
    <property type="project" value="TreeGrafter"/>
</dbReference>
<evidence type="ECO:0000256" key="8">
    <source>
        <dbReference type="SAM" id="MobiDB-lite"/>
    </source>
</evidence>
<feature type="compositionally biased region" description="Polar residues" evidence="8">
    <location>
        <begin position="25"/>
        <end position="47"/>
    </location>
</feature>
<feature type="domain" description="Transforming acidic coiled-coil-containing protein C-terminal" evidence="9">
    <location>
        <begin position="654"/>
        <end position="858"/>
    </location>
</feature>
<feature type="region of interest" description="Disordered" evidence="8">
    <location>
        <begin position="550"/>
        <end position="637"/>
    </location>
</feature>
<keyword evidence="3" id="KW-0963">Cytoplasm</keyword>
<dbReference type="PANTHER" id="PTHR13924:SF10">
    <property type="entry name" value="TRANSFORMING ACIDIC COILED-COIL PROTEIN, ISOFORM K"/>
    <property type="match status" value="1"/>
</dbReference>
<feature type="compositionally biased region" description="Basic and acidic residues" evidence="8">
    <location>
        <begin position="316"/>
        <end position="333"/>
    </location>
</feature>
<comment type="similarity">
    <text evidence="2">Belongs to the TACC family.</text>
</comment>
<comment type="subcellular location">
    <subcellularLocation>
        <location evidence="1">Cytoplasm</location>
        <location evidence="1">Cytoskeleton</location>
    </subcellularLocation>
</comment>
<feature type="coiled-coil region" evidence="7">
    <location>
        <begin position="674"/>
        <end position="860"/>
    </location>
</feature>
<dbReference type="KEGG" id="aten:116291270"/>
<organism evidence="10 11">
    <name type="scientific">Actinia tenebrosa</name>
    <name type="common">Australian red waratah sea anemone</name>
    <dbReference type="NCBI Taxonomy" id="6105"/>
    <lineage>
        <taxon>Eukaryota</taxon>
        <taxon>Metazoa</taxon>
        <taxon>Cnidaria</taxon>
        <taxon>Anthozoa</taxon>
        <taxon>Hexacorallia</taxon>
        <taxon>Actiniaria</taxon>
        <taxon>Actiniidae</taxon>
        <taxon>Actinia</taxon>
    </lineage>
</organism>
<evidence type="ECO:0000256" key="6">
    <source>
        <dbReference type="ARBA" id="ARBA00023212"/>
    </source>
</evidence>
<feature type="compositionally biased region" description="Basic and acidic residues" evidence="8">
    <location>
        <begin position="1"/>
        <end position="11"/>
    </location>
</feature>
<dbReference type="GO" id="GO:0007052">
    <property type="term" value="P:mitotic spindle organization"/>
    <property type="evidence" value="ECO:0007669"/>
    <property type="project" value="InterPro"/>
</dbReference>
<evidence type="ECO:0000313" key="11">
    <source>
        <dbReference type="RefSeq" id="XP_031554284.1"/>
    </source>
</evidence>
<evidence type="ECO:0000256" key="4">
    <source>
        <dbReference type="ARBA" id="ARBA00022553"/>
    </source>
</evidence>
<evidence type="ECO:0000313" key="10">
    <source>
        <dbReference type="Proteomes" id="UP000515163"/>
    </source>
</evidence>
<dbReference type="GeneID" id="116291270"/>
<gene>
    <name evidence="11" type="primary">LOC116291270</name>
</gene>